<organism evidence="1 2">
    <name type="scientific">Aeromonas veronii</name>
    <dbReference type="NCBI Taxonomy" id="654"/>
    <lineage>
        <taxon>Bacteria</taxon>
        <taxon>Pseudomonadati</taxon>
        <taxon>Pseudomonadota</taxon>
        <taxon>Gammaproteobacteria</taxon>
        <taxon>Aeromonadales</taxon>
        <taxon>Aeromonadaceae</taxon>
        <taxon>Aeromonas</taxon>
    </lineage>
</organism>
<dbReference type="Gene3D" id="3.40.50.2000">
    <property type="entry name" value="Glycogen Phosphorylase B"/>
    <property type="match status" value="1"/>
</dbReference>
<protein>
    <submittedName>
        <fullName evidence="1">Glycosyltransferase family 1 protein</fullName>
    </submittedName>
</protein>
<name>A0AAN1QG73_AERVE</name>
<dbReference type="SUPFAM" id="SSF53756">
    <property type="entry name" value="UDP-Glycosyltransferase/glycogen phosphorylase"/>
    <property type="match status" value="1"/>
</dbReference>
<accession>A0AAN1QG73</accession>
<gene>
    <name evidence="1" type="ORF">EFI48_14850</name>
</gene>
<reference evidence="1 2" key="1">
    <citation type="submission" date="2018-11" db="EMBL/GenBank/DDBJ databases">
        <title>Complete genome sequence of multidrug-resistant Aeromonas veronii strain MS-18-37.</title>
        <authorList>
            <person name="Abdelhamed H."/>
            <person name="Lawrence M."/>
            <person name="Waldbieser G."/>
        </authorList>
    </citation>
    <scope>NUCLEOTIDE SEQUENCE [LARGE SCALE GENOMIC DNA]</scope>
    <source>
        <strain evidence="1 2">MS-18-37</strain>
    </source>
</reference>
<proteinExistence type="predicted"/>
<dbReference type="Proteomes" id="UP000267614">
    <property type="component" value="Chromosome"/>
</dbReference>
<dbReference type="AlphaFoldDB" id="A0AAN1QG73"/>
<sequence>MDSRKLNVTIFFEAEIATTQLIEVVLGTQLFNYEKKLVSAGEGAIANDIDYLPLLIRGADPETVNLARNFVSESKPFVYYIDDNFWEIKGDTPLAKYYQHPIIRDGLKYIVGHASTVLCNSAPLADYIRERYTKRVSVVPPMFDFNLLEGVSSYCGEEIRIGFAGSSSRLKDINFLKNVIPDILEKYPRVVFEFAGVMPEGVKISDRIRYFKPISSYADYISFQYSRGWKIGLAPLLGSESDCYKTNNKFREYSACYTAGIYSDSLSYKGSLKDNVNGLVCYSLNPHEWLLAISSLLDDAALRDRLAHTAHEFVKTHYDVNIISMAWHKTLLAASNVPPKPESKIIPLVSFYKKFKWQLFLYKLRAEDVYKNRGGTGLVKHILNFLYRKLVGVHGKI</sequence>
<evidence type="ECO:0000313" key="1">
    <source>
        <dbReference type="EMBL" id="AYV37976.1"/>
    </source>
</evidence>
<dbReference type="RefSeq" id="WP_123173461.1">
    <property type="nucleotide sequence ID" value="NZ_CP033604.1"/>
</dbReference>
<evidence type="ECO:0000313" key="2">
    <source>
        <dbReference type="Proteomes" id="UP000267614"/>
    </source>
</evidence>
<dbReference type="EMBL" id="CP033604">
    <property type="protein sequence ID" value="AYV37976.1"/>
    <property type="molecule type" value="Genomic_DNA"/>
</dbReference>